<evidence type="ECO:0000259" key="8">
    <source>
        <dbReference type="PROSITE" id="PS01225"/>
    </source>
</evidence>
<evidence type="ECO:0000256" key="5">
    <source>
        <dbReference type="ARBA" id="ARBA00023157"/>
    </source>
</evidence>
<comment type="subcellular location">
    <subcellularLocation>
        <location evidence="1 6">Secreted</location>
    </subcellularLocation>
</comment>
<dbReference type="SMART" id="SM00041">
    <property type="entry name" value="CT"/>
    <property type="match status" value="1"/>
</dbReference>
<evidence type="ECO:0000256" key="7">
    <source>
        <dbReference type="PROSITE-ProRule" id="PRU00039"/>
    </source>
</evidence>
<accession>A0ABR1A9B0</accession>
<dbReference type="Gene3D" id="2.10.90.10">
    <property type="entry name" value="Cystine-knot cytokines"/>
    <property type="match status" value="1"/>
</dbReference>
<feature type="signal peptide" evidence="6">
    <location>
        <begin position="1"/>
        <end position="21"/>
    </location>
</feature>
<dbReference type="InterPro" id="IPR006207">
    <property type="entry name" value="Cys_knot_C"/>
</dbReference>
<evidence type="ECO:0000313" key="10">
    <source>
        <dbReference type="Proteomes" id="UP001369086"/>
    </source>
</evidence>
<dbReference type="PROSITE" id="PS01225">
    <property type="entry name" value="CTCK_2"/>
    <property type="match status" value="1"/>
</dbReference>
<sequence>MLLMLLRLLVINVLTRSGSHGWTLHNHHRRKVTGSDIENRLRQARSSGGLTAVDFSDRSRDEDSELKLKHAIEALMNQTQKNNEDSRHAFGRIPLSGSQPQELGFGGGPPGRGMLETMSHAAITSIMAGARSTPPDSFKRPSQPPPLKHAKQFWNHFAFRRRSDSQETIVPIKTTAVQQQTCRALPFLQSVVHENCEKVVLNNNLCFGRCSSVHVPGNEDRTYTICSYCVPTNFTTKTLELKCKGSVSVTKLVMLVEECQCEAQKGRPPQLGPFLLDPSLGIFTNQA</sequence>
<dbReference type="InterPro" id="IPR004133">
    <property type="entry name" value="DAN_dom"/>
</dbReference>
<keyword evidence="5" id="KW-1015">Disulfide bond</keyword>
<dbReference type="InterPro" id="IPR029034">
    <property type="entry name" value="Cystine-knot_cytokine"/>
</dbReference>
<proteinExistence type="inferred from homology"/>
<evidence type="ECO:0000256" key="2">
    <source>
        <dbReference type="ARBA" id="ARBA00007872"/>
    </source>
</evidence>
<organism evidence="9 10">
    <name type="scientific">Huso huso</name>
    <name type="common">Beluga</name>
    <name type="synonym">Acipenser huso</name>
    <dbReference type="NCBI Taxonomy" id="61971"/>
    <lineage>
        <taxon>Eukaryota</taxon>
        <taxon>Metazoa</taxon>
        <taxon>Chordata</taxon>
        <taxon>Craniata</taxon>
        <taxon>Vertebrata</taxon>
        <taxon>Euteleostomi</taxon>
        <taxon>Actinopterygii</taxon>
        <taxon>Chondrostei</taxon>
        <taxon>Acipenseriformes</taxon>
        <taxon>Acipenseridae</taxon>
        <taxon>Huso</taxon>
    </lineage>
</organism>
<comment type="similarity">
    <text evidence="2 6">Belongs to the DAN family.</text>
</comment>
<gene>
    <name evidence="9" type="ORF">HHUSO_G2747</name>
</gene>
<evidence type="ECO:0000256" key="6">
    <source>
        <dbReference type="PIRNR" id="PIRNR027807"/>
    </source>
</evidence>
<evidence type="ECO:0000256" key="1">
    <source>
        <dbReference type="ARBA" id="ARBA00004613"/>
    </source>
</evidence>
<dbReference type="Proteomes" id="UP001369086">
    <property type="component" value="Unassembled WGS sequence"/>
</dbReference>
<comment type="caution">
    <text evidence="9">The sequence shown here is derived from an EMBL/GenBank/DDBJ whole genome shotgun (WGS) entry which is preliminary data.</text>
</comment>
<keyword evidence="10" id="KW-1185">Reference proteome</keyword>
<evidence type="ECO:0000313" key="9">
    <source>
        <dbReference type="EMBL" id="KAK6493216.1"/>
    </source>
</evidence>
<feature type="chain" id="PRO_5045016412" evidence="6">
    <location>
        <begin position="22"/>
        <end position="287"/>
    </location>
</feature>
<dbReference type="PANTHER" id="PTHR15273:SF8">
    <property type="entry name" value="CERBERUS"/>
    <property type="match status" value="1"/>
</dbReference>
<dbReference type="EMBL" id="JAHFZB010000002">
    <property type="protein sequence ID" value="KAK6493216.1"/>
    <property type="molecule type" value="Genomic_DNA"/>
</dbReference>
<reference evidence="9 10" key="1">
    <citation type="submission" date="2021-05" db="EMBL/GenBank/DDBJ databases">
        <authorList>
            <person name="Zahm M."/>
            <person name="Klopp C."/>
            <person name="Cabau C."/>
            <person name="Kuhl H."/>
            <person name="Suciu R."/>
            <person name="Ciorpac M."/>
            <person name="Holostenco D."/>
            <person name="Gessner J."/>
            <person name="Wuertz S."/>
            <person name="Hohne C."/>
            <person name="Stock M."/>
            <person name="Gislard M."/>
            <person name="Lluch J."/>
            <person name="Milhes M."/>
            <person name="Lampietro C."/>
            <person name="Lopez Roques C."/>
            <person name="Donnadieu C."/>
            <person name="Du K."/>
            <person name="Schartl M."/>
            <person name="Guiguen Y."/>
        </authorList>
    </citation>
    <scope>NUCLEOTIDE SEQUENCE [LARGE SCALE GENOMIC DNA]</scope>
    <source>
        <strain evidence="9">Hh-F2</strain>
        <tissue evidence="9">Blood</tissue>
    </source>
</reference>
<keyword evidence="3 6" id="KW-0964">Secreted</keyword>
<keyword evidence="4 6" id="KW-0732">Signal</keyword>
<dbReference type="InterPro" id="IPR016860">
    <property type="entry name" value="Cerberus"/>
</dbReference>
<dbReference type="Pfam" id="PF03045">
    <property type="entry name" value="DAN"/>
    <property type="match status" value="1"/>
</dbReference>
<dbReference type="PANTHER" id="PTHR15273">
    <property type="entry name" value="DAN DOMAIN FAMILY MEMBER 5"/>
    <property type="match status" value="1"/>
</dbReference>
<evidence type="ECO:0000256" key="3">
    <source>
        <dbReference type="ARBA" id="ARBA00022525"/>
    </source>
</evidence>
<feature type="domain" description="CTCK" evidence="8">
    <location>
        <begin position="182"/>
        <end position="268"/>
    </location>
</feature>
<comment type="caution">
    <text evidence="7">Lacks conserved residue(s) required for the propagation of feature annotation.</text>
</comment>
<protein>
    <submittedName>
        <fullName evidence="9">Cerberus-like</fullName>
    </submittedName>
</protein>
<name>A0ABR1A9B0_HUSHU</name>
<evidence type="ECO:0000256" key="4">
    <source>
        <dbReference type="ARBA" id="ARBA00022729"/>
    </source>
</evidence>